<dbReference type="GeneID" id="76153296"/>
<reference evidence="5 6" key="1">
    <citation type="journal article" date="2022" name="DNA Res.">
        <title>Genome analysis of five recently described species of the CUG-Ser clade uncovers Candida theae as a new hybrid lineage with pathogenic potential in the Candida parapsilosis species complex.</title>
        <authorList>
            <person name="Mixao V."/>
            <person name="Del Olmo V."/>
            <person name="Hegedusova E."/>
            <person name="Saus E."/>
            <person name="Pryszcz L."/>
            <person name="Cillingova A."/>
            <person name="Nosek J."/>
            <person name="Gabaldon T."/>
        </authorList>
    </citation>
    <scope>NUCLEOTIDE SEQUENCE [LARGE SCALE GENOMIC DNA]</scope>
    <source>
        <strain evidence="5 6">CBS 12239</strain>
    </source>
</reference>
<dbReference type="GO" id="GO:0016298">
    <property type="term" value="F:lipase activity"/>
    <property type="evidence" value="ECO:0007669"/>
    <property type="project" value="InterPro"/>
</dbReference>
<evidence type="ECO:0000256" key="4">
    <source>
        <dbReference type="ARBA" id="ARBA00022801"/>
    </source>
</evidence>
<evidence type="ECO:0008006" key="7">
    <source>
        <dbReference type="Google" id="ProtNLM"/>
    </source>
</evidence>
<evidence type="ECO:0000313" key="5">
    <source>
        <dbReference type="EMBL" id="KAI5948854.1"/>
    </source>
</evidence>
<dbReference type="SUPFAM" id="SSF53474">
    <property type="entry name" value="alpha/beta-Hydrolases"/>
    <property type="match status" value="1"/>
</dbReference>
<comment type="similarity">
    <text evidence="2">Belongs to the AB hydrolase superfamily. LDAH family.</text>
</comment>
<dbReference type="EMBL" id="JAIHNG010000177">
    <property type="protein sequence ID" value="KAI5948854.1"/>
    <property type="molecule type" value="Genomic_DNA"/>
</dbReference>
<gene>
    <name evidence="5" type="ORF">KGF57_005252</name>
</gene>
<keyword evidence="4" id="KW-0378">Hydrolase</keyword>
<dbReference type="GO" id="GO:0019915">
    <property type="term" value="P:lipid storage"/>
    <property type="evidence" value="ECO:0007669"/>
    <property type="project" value="InterPro"/>
</dbReference>
<dbReference type="AlphaFoldDB" id="A0AAD5BA85"/>
<accession>A0AAD5BA85</accession>
<keyword evidence="6" id="KW-1185">Reference proteome</keyword>
<name>A0AAD5BA85_9ASCO</name>
<evidence type="ECO:0000256" key="1">
    <source>
        <dbReference type="ARBA" id="ARBA00004502"/>
    </source>
</evidence>
<dbReference type="PANTHER" id="PTHR13390:SF0">
    <property type="entry name" value="LIPID DROPLET-ASSOCIATED HYDROLASE"/>
    <property type="match status" value="1"/>
</dbReference>
<comment type="subcellular location">
    <subcellularLocation>
        <location evidence="1">Lipid droplet</location>
    </subcellularLocation>
</comment>
<dbReference type="Proteomes" id="UP001204833">
    <property type="component" value="Unassembled WGS sequence"/>
</dbReference>
<dbReference type="GO" id="GO:0005811">
    <property type="term" value="C:lipid droplet"/>
    <property type="evidence" value="ECO:0007669"/>
    <property type="project" value="UniProtKB-SubCell"/>
</dbReference>
<dbReference type="InterPro" id="IPR019363">
    <property type="entry name" value="LDAH"/>
</dbReference>
<dbReference type="InterPro" id="IPR029058">
    <property type="entry name" value="AB_hydrolase_fold"/>
</dbReference>
<proteinExistence type="inferred from homology"/>
<comment type="caution">
    <text evidence="5">The sequence shown here is derived from an EMBL/GenBank/DDBJ whole genome shotgun (WGS) entry which is preliminary data.</text>
</comment>
<evidence type="ECO:0000313" key="6">
    <source>
        <dbReference type="Proteomes" id="UP001204833"/>
    </source>
</evidence>
<protein>
    <recommendedName>
        <fullName evidence="7">Serine aminopeptidase S33 domain-containing protein</fullName>
    </recommendedName>
</protein>
<dbReference type="Pfam" id="PF10230">
    <property type="entry name" value="LIDHydrolase"/>
    <property type="match status" value="1"/>
</dbReference>
<dbReference type="RefSeq" id="XP_051606364.1">
    <property type="nucleotide sequence ID" value="XM_051754849.1"/>
</dbReference>
<evidence type="ECO:0000256" key="2">
    <source>
        <dbReference type="ARBA" id="ARBA00008300"/>
    </source>
</evidence>
<dbReference type="Gene3D" id="3.40.50.1820">
    <property type="entry name" value="alpha/beta hydrolase"/>
    <property type="match status" value="1"/>
</dbReference>
<keyword evidence="3" id="KW-0551">Lipid droplet</keyword>
<evidence type="ECO:0000256" key="3">
    <source>
        <dbReference type="ARBA" id="ARBA00022677"/>
    </source>
</evidence>
<dbReference type="PANTHER" id="PTHR13390">
    <property type="entry name" value="LIPASE"/>
    <property type="match status" value="1"/>
</dbReference>
<sequence length="338" mass="38829">MSYEYLDTVPKTRVYHSPSKQPSSAANDILIMIPGNPGLVGYYITFLDYIQRAIPQFEIFGMDYLGFGKSESTKQQHIYTVEEQINHKYQVIKNKIEQQSIKPNLYFLAHSLGGFITQRTVKRLLEDDDLSGKFEVKFVGLITPTTNDIAGSESGTKFTKLINARIPVVGLAMTFGTMCSYIPESAQRYILTRHWAPPKEVIEEGSNHENVGLQHSLETTLELINSPSAINQALNMAKDEMKVITNSDDVNDWMYVNNRFAFKNWCFFAQQDHWVSNKTRNYLISKYGNVDPRRNKFEICENVENPIKHAFVLNQSKEFADITINRIKQAEKCWEELS</sequence>
<organism evidence="5 6">
    <name type="scientific">Candida theae</name>
    <dbReference type="NCBI Taxonomy" id="1198502"/>
    <lineage>
        <taxon>Eukaryota</taxon>
        <taxon>Fungi</taxon>
        <taxon>Dikarya</taxon>
        <taxon>Ascomycota</taxon>
        <taxon>Saccharomycotina</taxon>
        <taxon>Pichiomycetes</taxon>
        <taxon>Debaryomycetaceae</taxon>
        <taxon>Candida/Lodderomyces clade</taxon>
        <taxon>Candida</taxon>
    </lineage>
</organism>